<gene>
    <name evidence="1" type="ORF">LWI29_007799</name>
</gene>
<sequence length="146" mass="15065">MSIEASLYVSSSAWSRAVSSRPHSLVSLQPHGGKAVDGWADPLVGSSSLSVTGSLHRGKAIVGEVDPLVGSSLPLLSIKGSSHTNIFKTTLIQAGWVLLGLEGAGTAARAPELGGGTKRSIPCKRKSGDVCACVIWIETDDVSWGN</sequence>
<organism evidence="1 2">
    <name type="scientific">Acer saccharum</name>
    <name type="common">Sugar maple</name>
    <dbReference type="NCBI Taxonomy" id="4024"/>
    <lineage>
        <taxon>Eukaryota</taxon>
        <taxon>Viridiplantae</taxon>
        <taxon>Streptophyta</taxon>
        <taxon>Embryophyta</taxon>
        <taxon>Tracheophyta</taxon>
        <taxon>Spermatophyta</taxon>
        <taxon>Magnoliopsida</taxon>
        <taxon>eudicotyledons</taxon>
        <taxon>Gunneridae</taxon>
        <taxon>Pentapetalae</taxon>
        <taxon>rosids</taxon>
        <taxon>malvids</taxon>
        <taxon>Sapindales</taxon>
        <taxon>Sapindaceae</taxon>
        <taxon>Hippocastanoideae</taxon>
        <taxon>Acereae</taxon>
        <taxon>Acer</taxon>
    </lineage>
</organism>
<name>A0AA39S815_ACESA</name>
<dbReference type="AlphaFoldDB" id="A0AA39S815"/>
<reference evidence="1" key="1">
    <citation type="journal article" date="2022" name="Plant J.">
        <title>Strategies of tolerance reflected in two North American maple genomes.</title>
        <authorList>
            <person name="McEvoy S.L."/>
            <person name="Sezen U.U."/>
            <person name="Trouern-Trend A."/>
            <person name="McMahon S.M."/>
            <person name="Schaberg P.G."/>
            <person name="Yang J."/>
            <person name="Wegrzyn J.L."/>
            <person name="Swenson N.G."/>
        </authorList>
    </citation>
    <scope>NUCLEOTIDE SEQUENCE</scope>
    <source>
        <strain evidence="1">NS2018</strain>
    </source>
</reference>
<comment type="caution">
    <text evidence="1">The sequence shown here is derived from an EMBL/GenBank/DDBJ whole genome shotgun (WGS) entry which is preliminary data.</text>
</comment>
<reference evidence="1" key="2">
    <citation type="submission" date="2023-06" db="EMBL/GenBank/DDBJ databases">
        <authorList>
            <person name="Swenson N.G."/>
            <person name="Wegrzyn J.L."/>
            <person name="Mcevoy S.L."/>
        </authorList>
    </citation>
    <scope>NUCLEOTIDE SEQUENCE</scope>
    <source>
        <strain evidence="1">NS2018</strain>
        <tissue evidence="1">Leaf</tissue>
    </source>
</reference>
<dbReference type="Proteomes" id="UP001168877">
    <property type="component" value="Unassembled WGS sequence"/>
</dbReference>
<dbReference type="EMBL" id="JAUESC010000383">
    <property type="protein sequence ID" value="KAK0584114.1"/>
    <property type="molecule type" value="Genomic_DNA"/>
</dbReference>
<keyword evidence="2" id="KW-1185">Reference proteome</keyword>
<protein>
    <submittedName>
        <fullName evidence="1">Uncharacterized protein</fullName>
    </submittedName>
</protein>
<evidence type="ECO:0000313" key="1">
    <source>
        <dbReference type="EMBL" id="KAK0584114.1"/>
    </source>
</evidence>
<proteinExistence type="predicted"/>
<accession>A0AA39S815</accession>
<evidence type="ECO:0000313" key="2">
    <source>
        <dbReference type="Proteomes" id="UP001168877"/>
    </source>
</evidence>